<dbReference type="GO" id="GO:0030672">
    <property type="term" value="C:synaptic vesicle membrane"/>
    <property type="evidence" value="ECO:0007669"/>
    <property type="project" value="TreeGrafter"/>
</dbReference>
<keyword evidence="9" id="KW-1185">Reference proteome</keyword>
<dbReference type="GO" id="GO:0032418">
    <property type="term" value="P:lysosome localization"/>
    <property type="evidence" value="ECO:0007669"/>
    <property type="project" value="InterPro"/>
</dbReference>
<comment type="similarity">
    <text evidence="2">Belongs to the BORCS5 family.</text>
</comment>
<evidence type="ECO:0000256" key="3">
    <source>
        <dbReference type="ARBA" id="ARBA00022300"/>
    </source>
</evidence>
<dbReference type="CDD" id="cd22789">
    <property type="entry name" value="BORCS5-like"/>
    <property type="match status" value="1"/>
</dbReference>
<dbReference type="Proteomes" id="UP001208570">
    <property type="component" value="Unassembled WGS sequence"/>
</dbReference>
<proteinExistence type="inferred from homology"/>
<keyword evidence="4" id="KW-0472">Membrane</keyword>
<dbReference type="AlphaFoldDB" id="A0AAD9JW62"/>
<gene>
    <name evidence="8" type="ORF">LSH36_134g03039</name>
</gene>
<dbReference type="GO" id="GO:0072384">
    <property type="term" value="P:organelle transport along microtubule"/>
    <property type="evidence" value="ECO:0007669"/>
    <property type="project" value="TreeGrafter"/>
</dbReference>
<keyword evidence="6" id="KW-0449">Lipoprotein</keyword>
<name>A0AAD9JW62_9ANNE</name>
<organism evidence="8 9">
    <name type="scientific">Paralvinella palmiformis</name>
    <dbReference type="NCBI Taxonomy" id="53620"/>
    <lineage>
        <taxon>Eukaryota</taxon>
        <taxon>Metazoa</taxon>
        <taxon>Spiralia</taxon>
        <taxon>Lophotrochozoa</taxon>
        <taxon>Annelida</taxon>
        <taxon>Polychaeta</taxon>
        <taxon>Sedentaria</taxon>
        <taxon>Canalipalpata</taxon>
        <taxon>Terebellida</taxon>
        <taxon>Terebelliformia</taxon>
        <taxon>Alvinellidae</taxon>
        <taxon>Paralvinella</taxon>
    </lineage>
</organism>
<dbReference type="Pfam" id="PF10158">
    <property type="entry name" value="LOH1CR12"/>
    <property type="match status" value="1"/>
</dbReference>
<sequence>MGADESKLSGGQLRSRRDEDIPYTSYSISKPIDGDTPRASPMRGRTRNVSPQPRGREPVRNSANTAPHDIVVVAEGSTQQETDSELVHMEKIPVFVPLMRGSLNIPISSKEVDMLDKLSTDELLLLCHRYQEHLRQCGEAVAFDQNALCVRIKEVDITIQSIYNHLTDRQRKFAKYAEQIQKVNEMSTVLNKIKMNVEQLIPVMDRLNSILPPENQLESFNMKLKS</sequence>
<dbReference type="PANTHER" id="PTHR31634">
    <property type="entry name" value="BLOC-1-RELATED COMPLEX SUBUNIT 5"/>
    <property type="match status" value="1"/>
</dbReference>
<dbReference type="GO" id="GO:0098574">
    <property type="term" value="C:cytoplasmic side of lysosomal membrane"/>
    <property type="evidence" value="ECO:0007669"/>
    <property type="project" value="TreeGrafter"/>
</dbReference>
<dbReference type="GO" id="GO:1903744">
    <property type="term" value="P:positive regulation of anterograde synaptic vesicle transport"/>
    <property type="evidence" value="ECO:0007669"/>
    <property type="project" value="TreeGrafter"/>
</dbReference>
<dbReference type="GO" id="GO:0099078">
    <property type="term" value="C:BORC complex"/>
    <property type="evidence" value="ECO:0007669"/>
    <property type="project" value="TreeGrafter"/>
</dbReference>
<evidence type="ECO:0000256" key="4">
    <source>
        <dbReference type="ARBA" id="ARBA00023136"/>
    </source>
</evidence>
<evidence type="ECO:0000256" key="1">
    <source>
        <dbReference type="ARBA" id="ARBA00004122"/>
    </source>
</evidence>
<protein>
    <recommendedName>
        <fullName evidence="3">BLOC-1-related complex subunit 5</fullName>
    </recommendedName>
</protein>
<evidence type="ECO:0000313" key="9">
    <source>
        <dbReference type="Proteomes" id="UP001208570"/>
    </source>
</evidence>
<keyword evidence="5" id="KW-0458">Lysosome</keyword>
<accession>A0AAD9JW62</accession>
<evidence type="ECO:0000256" key="5">
    <source>
        <dbReference type="ARBA" id="ARBA00023228"/>
    </source>
</evidence>
<feature type="region of interest" description="Disordered" evidence="7">
    <location>
        <begin position="1"/>
        <end position="67"/>
    </location>
</feature>
<evidence type="ECO:0000313" key="8">
    <source>
        <dbReference type="EMBL" id="KAK2160392.1"/>
    </source>
</evidence>
<reference evidence="8" key="1">
    <citation type="journal article" date="2023" name="Mol. Biol. Evol.">
        <title>Third-Generation Sequencing Reveals the Adaptive Role of the Epigenome in Three Deep-Sea Polychaetes.</title>
        <authorList>
            <person name="Perez M."/>
            <person name="Aroh O."/>
            <person name="Sun Y."/>
            <person name="Lan Y."/>
            <person name="Juniper S.K."/>
            <person name="Young C.R."/>
            <person name="Angers B."/>
            <person name="Qian P.Y."/>
        </authorList>
    </citation>
    <scope>NUCLEOTIDE SEQUENCE</scope>
    <source>
        <strain evidence="8">P08H-3</strain>
    </source>
</reference>
<evidence type="ECO:0000256" key="2">
    <source>
        <dbReference type="ARBA" id="ARBA00010235"/>
    </source>
</evidence>
<comment type="subcellular location">
    <subcellularLocation>
        <location evidence="1">Lysosome membrane</location>
        <topology evidence="1">Lipid-anchor</topology>
        <orientation evidence="1">Cytoplasmic side</orientation>
    </subcellularLocation>
</comment>
<comment type="caution">
    <text evidence="8">The sequence shown here is derived from an EMBL/GenBank/DDBJ whole genome shotgun (WGS) entry which is preliminary data.</text>
</comment>
<evidence type="ECO:0000256" key="7">
    <source>
        <dbReference type="SAM" id="MobiDB-lite"/>
    </source>
</evidence>
<dbReference type="EMBL" id="JAODUP010000134">
    <property type="protein sequence ID" value="KAK2160392.1"/>
    <property type="molecule type" value="Genomic_DNA"/>
</dbReference>
<dbReference type="InterPro" id="IPR018780">
    <property type="entry name" value="TBORCS5"/>
</dbReference>
<evidence type="ECO:0000256" key="6">
    <source>
        <dbReference type="ARBA" id="ARBA00023288"/>
    </source>
</evidence>
<dbReference type="PANTHER" id="PTHR31634:SF2">
    <property type="entry name" value="BLOC-1-RELATED COMPLEX SUBUNIT 5"/>
    <property type="match status" value="1"/>
</dbReference>